<name>R0FR88_9BRAS</name>
<evidence type="ECO:0000313" key="3">
    <source>
        <dbReference type="EMBL" id="EOA25082.1"/>
    </source>
</evidence>
<evidence type="ECO:0000256" key="1">
    <source>
        <dbReference type="ARBA" id="ARBA00022679"/>
    </source>
</evidence>
<dbReference type="InterPro" id="IPR023213">
    <property type="entry name" value="CAT-like_dom_sf"/>
</dbReference>
<protein>
    <submittedName>
        <fullName evidence="3">Uncharacterized protein</fullName>
    </submittedName>
</protein>
<organism evidence="3 4">
    <name type="scientific">Capsella rubella</name>
    <dbReference type="NCBI Taxonomy" id="81985"/>
    <lineage>
        <taxon>Eukaryota</taxon>
        <taxon>Viridiplantae</taxon>
        <taxon>Streptophyta</taxon>
        <taxon>Embryophyta</taxon>
        <taxon>Tracheophyta</taxon>
        <taxon>Spermatophyta</taxon>
        <taxon>Magnoliopsida</taxon>
        <taxon>eudicotyledons</taxon>
        <taxon>Gunneridae</taxon>
        <taxon>Pentapetalae</taxon>
        <taxon>rosids</taxon>
        <taxon>malvids</taxon>
        <taxon>Brassicales</taxon>
        <taxon>Brassicaceae</taxon>
        <taxon>Camelineae</taxon>
        <taxon>Capsella</taxon>
    </lineage>
</organism>
<keyword evidence="2" id="KW-0012">Acyltransferase</keyword>
<reference evidence="4" key="1">
    <citation type="journal article" date="2013" name="Nat. Genet.">
        <title>The Capsella rubella genome and the genomic consequences of rapid mating system evolution.</title>
        <authorList>
            <person name="Slotte T."/>
            <person name="Hazzouri K.M."/>
            <person name="Agren J.A."/>
            <person name="Koenig D."/>
            <person name="Maumus F."/>
            <person name="Guo Y.L."/>
            <person name="Steige K."/>
            <person name="Platts A.E."/>
            <person name="Escobar J.S."/>
            <person name="Newman L.K."/>
            <person name="Wang W."/>
            <person name="Mandakova T."/>
            <person name="Vello E."/>
            <person name="Smith L.M."/>
            <person name="Henz S.R."/>
            <person name="Steffen J."/>
            <person name="Takuno S."/>
            <person name="Brandvain Y."/>
            <person name="Coop G."/>
            <person name="Andolfatto P."/>
            <person name="Hu T.T."/>
            <person name="Blanchette M."/>
            <person name="Clark R.M."/>
            <person name="Quesneville H."/>
            <person name="Nordborg M."/>
            <person name="Gaut B.S."/>
            <person name="Lysak M.A."/>
            <person name="Jenkins J."/>
            <person name="Grimwood J."/>
            <person name="Chapman J."/>
            <person name="Prochnik S."/>
            <person name="Shu S."/>
            <person name="Rokhsar D."/>
            <person name="Schmutz J."/>
            <person name="Weigel D."/>
            <person name="Wright S.I."/>
        </authorList>
    </citation>
    <scope>NUCLEOTIDE SEQUENCE [LARGE SCALE GENOMIC DNA]</scope>
    <source>
        <strain evidence="4">cv. Monte Gargano</strain>
    </source>
</reference>
<dbReference type="InterPro" id="IPR051504">
    <property type="entry name" value="Plant_metabolite_acyltrans"/>
</dbReference>
<evidence type="ECO:0000256" key="2">
    <source>
        <dbReference type="ARBA" id="ARBA00023315"/>
    </source>
</evidence>
<gene>
    <name evidence="3" type="ORF">CARUB_v10018390mg</name>
</gene>
<sequence length="113" mass="12433">MNVFKANVFLREDGFVNAVEILSDSVRSIGSQEMETICDLYIDGTKSVKPGTLTSSIAGSNRFSLYGSDFGHRNEAISMSERKDESGGVDIGLCLKKCEMDIFLSMKFCCVCH</sequence>
<evidence type="ECO:0000313" key="4">
    <source>
        <dbReference type="Proteomes" id="UP000029121"/>
    </source>
</evidence>
<dbReference type="GO" id="GO:0016747">
    <property type="term" value="F:acyltransferase activity, transferring groups other than amino-acyl groups"/>
    <property type="evidence" value="ECO:0007669"/>
    <property type="project" value="UniProtKB-ARBA"/>
</dbReference>
<accession>R0FR88</accession>
<keyword evidence="4" id="KW-1185">Reference proteome</keyword>
<dbReference type="EMBL" id="KB870809">
    <property type="protein sequence ID" value="EOA25082.1"/>
    <property type="molecule type" value="Genomic_DNA"/>
</dbReference>
<keyword evidence="1" id="KW-0808">Transferase</keyword>
<dbReference type="AlphaFoldDB" id="R0FR88"/>
<dbReference type="Proteomes" id="UP000029121">
    <property type="component" value="Unassembled WGS sequence"/>
</dbReference>
<dbReference type="PANTHER" id="PTHR31625">
    <property type="match status" value="1"/>
</dbReference>
<dbReference type="Gene3D" id="3.30.559.10">
    <property type="entry name" value="Chloramphenicol acetyltransferase-like domain"/>
    <property type="match status" value="1"/>
</dbReference>
<proteinExistence type="predicted"/>